<protein>
    <recommendedName>
        <fullName evidence="3">HTH cro/C1-type domain-containing protein</fullName>
    </recommendedName>
</protein>
<dbReference type="RefSeq" id="WP_377599780.1">
    <property type="nucleotide sequence ID" value="NZ_JBHUME010000002.1"/>
</dbReference>
<evidence type="ECO:0000313" key="2">
    <source>
        <dbReference type="Proteomes" id="UP001597541"/>
    </source>
</evidence>
<name>A0ABW5P8E8_9BACL</name>
<keyword evidence="2" id="KW-1185">Reference proteome</keyword>
<sequence length="266" mass="31393">MNIKEEYWDQPILKAKELLHTTDSIRKMDCRTYILNANYRLLFRVQIYQSLWEQLLLYPDVFFRRQLFANCFGLSQHMIREGTGFAAGTVHNLLNTSQQPPLSLIHTYAVMCNVPWQTLVEQKPEEKSFTSPTEYWFNGVSVEKRIDELNAERGQIRSIRGYWISDPLPLFEGEISPITARWVSSYSEMEYFEFHLNHEPALYPQKRSIIQKMFPFATHLVTTYTPLRPHKRSFWILGPKPNKQTAFAELLKVIEARDRTFVLPLN</sequence>
<comment type="caution">
    <text evidence="1">The sequence shown here is derived from an EMBL/GenBank/DDBJ whole genome shotgun (WGS) entry which is preliminary data.</text>
</comment>
<organism evidence="1 2">
    <name type="scientific">Paenibacillus gansuensis</name>
    <dbReference type="NCBI Taxonomy" id="306542"/>
    <lineage>
        <taxon>Bacteria</taxon>
        <taxon>Bacillati</taxon>
        <taxon>Bacillota</taxon>
        <taxon>Bacilli</taxon>
        <taxon>Bacillales</taxon>
        <taxon>Paenibacillaceae</taxon>
        <taxon>Paenibacillus</taxon>
    </lineage>
</organism>
<proteinExistence type="predicted"/>
<reference evidence="2" key="1">
    <citation type="journal article" date="2019" name="Int. J. Syst. Evol. Microbiol.">
        <title>The Global Catalogue of Microorganisms (GCM) 10K type strain sequencing project: providing services to taxonomists for standard genome sequencing and annotation.</title>
        <authorList>
            <consortium name="The Broad Institute Genomics Platform"/>
            <consortium name="The Broad Institute Genome Sequencing Center for Infectious Disease"/>
            <person name="Wu L."/>
            <person name="Ma J."/>
        </authorList>
    </citation>
    <scope>NUCLEOTIDE SEQUENCE [LARGE SCALE GENOMIC DNA]</scope>
    <source>
        <strain evidence="2">KCTC 3950</strain>
    </source>
</reference>
<evidence type="ECO:0008006" key="3">
    <source>
        <dbReference type="Google" id="ProtNLM"/>
    </source>
</evidence>
<accession>A0ABW5P8E8</accession>
<evidence type="ECO:0000313" key="1">
    <source>
        <dbReference type="EMBL" id="MFD2611294.1"/>
    </source>
</evidence>
<dbReference type="EMBL" id="JBHUME010000002">
    <property type="protein sequence ID" value="MFD2611294.1"/>
    <property type="molecule type" value="Genomic_DNA"/>
</dbReference>
<dbReference type="Proteomes" id="UP001597541">
    <property type="component" value="Unassembled WGS sequence"/>
</dbReference>
<gene>
    <name evidence="1" type="ORF">ACFSUF_02530</name>
</gene>